<keyword evidence="4" id="KW-1185">Reference proteome</keyword>
<evidence type="ECO:0000313" key="4">
    <source>
        <dbReference type="Proteomes" id="UP000410492"/>
    </source>
</evidence>
<dbReference type="OrthoDB" id="10071528at2759"/>
<dbReference type="Proteomes" id="UP000410492">
    <property type="component" value="Unassembled WGS sequence"/>
</dbReference>
<feature type="domain" description="MADF" evidence="2">
    <location>
        <begin position="8"/>
        <end position="108"/>
    </location>
</feature>
<dbReference type="PANTHER" id="PTHR12243:SF67">
    <property type="entry name" value="COREPRESSOR OF PANGOLIN, ISOFORM A-RELATED"/>
    <property type="match status" value="1"/>
</dbReference>
<dbReference type="PROSITE" id="PS51029">
    <property type="entry name" value="MADF"/>
    <property type="match status" value="1"/>
</dbReference>
<dbReference type="AlphaFoldDB" id="A0A653DWD4"/>
<feature type="compositionally biased region" description="Polar residues" evidence="1">
    <location>
        <begin position="219"/>
        <end position="229"/>
    </location>
</feature>
<evidence type="ECO:0000313" key="3">
    <source>
        <dbReference type="EMBL" id="VEN64519.1"/>
    </source>
</evidence>
<dbReference type="InterPro" id="IPR006578">
    <property type="entry name" value="MADF-dom"/>
</dbReference>
<dbReference type="GO" id="GO:0006357">
    <property type="term" value="P:regulation of transcription by RNA polymerase II"/>
    <property type="evidence" value="ECO:0007669"/>
    <property type="project" value="TreeGrafter"/>
</dbReference>
<dbReference type="Pfam" id="PF10545">
    <property type="entry name" value="MADF_DNA_bdg"/>
    <property type="match status" value="1"/>
</dbReference>
<dbReference type="PANTHER" id="PTHR12243">
    <property type="entry name" value="MADF DOMAIN TRANSCRIPTION FACTOR"/>
    <property type="match status" value="1"/>
</dbReference>
<accession>A0A653DWD4</accession>
<dbReference type="GO" id="GO:0005667">
    <property type="term" value="C:transcription regulator complex"/>
    <property type="evidence" value="ECO:0007669"/>
    <property type="project" value="TreeGrafter"/>
</dbReference>
<organism evidence="3 4">
    <name type="scientific">Callosobruchus maculatus</name>
    <name type="common">Southern cowpea weevil</name>
    <name type="synonym">Pulse bruchid</name>
    <dbReference type="NCBI Taxonomy" id="64391"/>
    <lineage>
        <taxon>Eukaryota</taxon>
        <taxon>Metazoa</taxon>
        <taxon>Ecdysozoa</taxon>
        <taxon>Arthropoda</taxon>
        <taxon>Hexapoda</taxon>
        <taxon>Insecta</taxon>
        <taxon>Pterygota</taxon>
        <taxon>Neoptera</taxon>
        <taxon>Endopterygota</taxon>
        <taxon>Coleoptera</taxon>
        <taxon>Polyphaga</taxon>
        <taxon>Cucujiformia</taxon>
        <taxon>Chrysomeloidea</taxon>
        <taxon>Chrysomelidae</taxon>
        <taxon>Bruchinae</taxon>
        <taxon>Bruchini</taxon>
        <taxon>Callosobruchus</taxon>
    </lineage>
</organism>
<proteinExistence type="predicted"/>
<feature type="region of interest" description="Disordered" evidence="1">
    <location>
        <begin position="219"/>
        <end position="244"/>
    </location>
</feature>
<name>A0A653DWD4_CALMS</name>
<evidence type="ECO:0000259" key="2">
    <source>
        <dbReference type="PROSITE" id="PS51029"/>
    </source>
</evidence>
<reference evidence="3 4" key="1">
    <citation type="submission" date="2019-01" db="EMBL/GenBank/DDBJ databases">
        <authorList>
            <person name="Sayadi A."/>
        </authorList>
    </citation>
    <scope>NUCLEOTIDE SEQUENCE [LARGE SCALE GENOMIC DNA]</scope>
</reference>
<evidence type="ECO:0000256" key="1">
    <source>
        <dbReference type="SAM" id="MobiDB-lite"/>
    </source>
</evidence>
<dbReference type="InterPro" id="IPR039353">
    <property type="entry name" value="TF_Adf1"/>
</dbReference>
<dbReference type="GO" id="GO:0005634">
    <property type="term" value="C:nucleus"/>
    <property type="evidence" value="ECO:0007669"/>
    <property type="project" value="TreeGrafter"/>
</dbReference>
<sequence length="244" mass="28442">MEAINTELLISLVEERPELWDKTLDVYKDRDLKDAAWRDICTILIEGFEEMEQTQRQEFGKLVLRKWTQTRDSWMKAMKKRKNQRSSAKRSRPYIYHEEMSFLKKIINLSDSVDGDASTSVDFTDEEGVVEEDAVAQKRTRMPIRNDMDAKILKFMEHQMNGPKEQENRHNAFFKSILPTLLLLDDDQTLQFQAGVINLLQNIKSQSLTFVNPPPSLRSNECWNDQDGLSNAHFPQQVKHPATP</sequence>
<gene>
    <name evidence="3" type="ORF">CALMAC_LOCUS21021</name>
</gene>
<protein>
    <recommendedName>
        <fullName evidence="2">MADF domain-containing protein</fullName>
    </recommendedName>
</protein>
<dbReference type="SMART" id="SM00595">
    <property type="entry name" value="MADF"/>
    <property type="match status" value="1"/>
</dbReference>
<dbReference type="EMBL" id="CAACVG010015506">
    <property type="protein sequence ID" value="VEN64519.1"/>
    <property type="molecule type" value="Genomic_DNA"/>
</dbReference>